<dbReference type="InterPro" id="IPR010730">
    <property type="entry name" value="HET"/>
</dbReference>
<feature type="domain" description="DUF8212" evidence="2">
    <location>
        <begin position="245"/>
        <end position="269"/>
    </location>
</feature>
<feature type="domain" description="Heterokaryon incompatibility" evidence="1">
    <location>
        <begin position="25"/>
        <end position="140"/>
    </location>
</feature>
<dbReference type="PANTHER" id="PTHR10622">
    <property type="entry name" value="HET DOMAIN-CONTAINING PROTEIN"/>
    <property type="match status" value="1"/>
</dbReference>
<reference evidence="3" key="1">
    <citation type="journal article" date="2020" name="Stud. Mycol.">
        <title>101 Dothideomycetes genomes: a test case for predicting lifestyles and emergence of pathogens.</title>
        <authorList>
            <person name="Haridas S."/>
            <person name="Albert R."/>
            <person name="Binder M."/>
            <person name="Bloem J."/>
            <person name="Labutti K."/>
            <person name="Salamov A."/>
            <person name="Andreopoulos B."/>
            <person name="Baker S."/>
            <person name="Barry K."/>
            <person name="Bills G."/>
            <person name="Bluhm B."/>
            <person name="Cannon C."/>
            <person name="Castanera R."/>
            <person name="Culley D."/>
            <person name="Daum C."/>
            <person name="Ezra D."/>
            <person name="Gonzalez J."/>
            <person name="Henrissat B."/>
            <person name="Kuo A."/>
            <person name="Liang C."/>
            <person name="Lipzen A."/>
            <person name="Lutzoni F."/>
            <person name="Magnuson J."/>
            <person name="Mondo S."/>
            <person name="Nolan M."/>
            <person name="Ohm R."/>
            <person name="Pangilinan J."/>
            <person name="Park H.-J."/>
            <person name="Ramirez L."/>
            <person name="Alfaro M."/>
            <person name="Sun H."/>
            <person name="Tritt A."/>
            <person name="Yoshinaga Y."/>
            <person name="Zwiers L.-H."/>
            <person name="Turgeon B."/>
            <person name="Goodwin S."/>
            <person name="Spatafora J."/>
            <person name="Crous P."/>
            <person name="Grigoriev I."/>
        </authorList>
    </citation>
    <scope>NUCLEOTIDE SEQUENCE</scope>
    <source>
        <strain evidence="3">Tuck. ex Michener</strain>
    </source>
</reference>
<name>A0A6A6GVD9_VIRVR</name>
<organism evidence="3 4">
    <name type="scientific">Viridothelium virens</name>
    <name type="common">Speckled blister lichen</name>
    <name type="synonym">Trypethelium virens</name>
    <dbReference type="NCBI Taxonomy" id="1048519"/>
    <lineage>
        <taxon>Eukaryota</taxon>
        <taxon>Fungi</taxon>
        <taxon>Dikarya</taxon>
        <taxon>Ascomycota</taxon>
        <taxon>Pezizomycotina</taxon>
        <taxon>Dothideomycetes</taxon>
        <taxon>Dothideomycetes incertae sedis</taxon>
        <taxon>Trypetheliales</taxon>
        <taxon>Trypetheliaceae</taxon>
        <taxon>Viridothelium</taxon>
    </lineage>
</organism>
<protein>
    <submittedName>
        <fullName evidence="3">Uncharacterized protein</fullName>
    </submittedName>
</protein>
<evidence type="ECO:0000259" key="2">
    <source>
        <dbReference type="Pfam" id="PF26640"/>
    </source>
</evidence>
<proteinExistence type="predicted"/>
<dbReference type="OrthoDB" id="20872at2759"/>
<evidence type="ECO:0000313" key="4">
    <source>
        <dbReference type="Proteomes" id="UP000800092"/>
    </source>
</evidence>
<gene>
    <name evidence="3" type="ORF">EV356DRAFT_510315</name>
</gene>
<dbReference type="AlphaFoldDB" id="A0A6A6GVD9"/>
<dbReference type="InterPro" id="IPR058525">
    <property type="entry name" value="DUF8212"/>
</dbReference>
<dbReference type="Pfam" id="PF06985">
    <property type="entry name" value="HET"/>
    <property type="match status" value="1"/>
</dbReference>
<dbReference type="Pfam" id="PF26640">
    <property type="entry name" value="DUF8212"/>
    <property type="match status" value="1"/>
</dbReference>
<dbReference type="Proteomes" id="UP000800092">
    <property type="component" value="Unassembled WGS sequence"/>
</dbReference>
<evidence type="ECO:0000313" key="3">
    <source>
        <dbReference type="EMBL" id="KAF2229657.1"/>
    </source>
</evidence>
<dbReference type="PANTHER" id="PTHR10622:SF10">
    <property type="entry name" value="HET DOMAIN-CONTAINING PROTEIN"/>
    <property type="match status" value="1"/>
</dbReference>
<keyword evidence="4" id="KW-1185">Reference proteome</keyword>
<evidence type="ECO:0000259" key="1">
    <source>
        <dbReference type="Pfam" id="PF06985"/>
    </source>
</evidence>
<sequence length="400" mass="45856">MSGMRLLNVHSLQVEDFTKRPAPQYVILSHRWVDNEPKFQDFEEMHSLQATTTNTQRLAALRNCNNGNFGANDGFAKVAWACKMVRERQHGVQYLWADTCCINKNNLEDPKETSRAINSMFDWYHNAVECYAYLGDTSGKNAMRNSVWFKRGWTLQELLAPSRLQFFDQRWTDLGTRSDNIDAIWEATSIDQKYLNGDEQFRSACIATKMSWAANRTTALADDRAYCMLGLFGVHIEAPYGEGMKAFLRLQEELVNRTNDESIFAWYDASIVQNGLLAPSPKCFEGCGQLTVNSAKFRPRKSYSAIKEGIEFWLPSFLPDHANGADWNDLIANKRKSFDLRLNCWRPDGRTVVIKLRKEKGKWRRTQCDQEFTINKAPRSSESIFGIGTKARPAQISHNV</sequence>
<dbReference type="EMBL" id="ML991857">
    <property type="protein sequence ID" value="KAF2229657.1"/>
    <property type="molecule type" value="Genomic_DNA"/>
</dbReference>
<accession>A0A6A6GVD9</accession>